<evidence type="ECO:0000313" key="1">
    <source>
        <dbReference type="EMBL" id="TNN44881.1"/>
    </source>
</evidence>
<keyword evidence="2" id="KW-1185">Reference proteome</keyword>
<evidence type="ECO:0000313" key="2">
    <source>
        <dbReference type="Proteomes" id="UP000314294"/>
    </source>
</evidence>
<gene>
    <name evidence="1" type="ORF">EYF80_044931</name>
</gene>
<dbReference type="AlphaFoldDB" id="A0A4Z2FV43"/>
<organism evidence="1 2">
    <name type="scientific">Liparis tanakae</name>
    <name type="common">Tanaka's snailfish</name>
    <dbReference type="NCBI Taxonomy" id="230148"/>
    <lineage>
        <taxon>Eukaryota</taxon>
        <taxon>Metazoa</taxon>
        <taxon>Chordata</taxon>
        <taxon>Craniata</taxon>
        <taxon>Vertebrata</taxon>
        <taxon>Euteleostomi</taxon>
        <taxon>Actinopterygii</taxon>
        <taxon>Neopterygii</taxon>
        <taxon>Teleostei</taxon>
        <taxon>Neoteleostei</taxon>
        <taxon>Acanthomorphata</taxon>
        <taxon>Eupercaria</taxon>
        <taxon>Perciformes</taxon>
        <taxon>Cottioidei</taxon>
        <taxon>Cottales</taxon>
        <taxon>Liparidae</taxon>
        <taxon>Liparis</taxon>
    </lineage>
</organism>
<name>A0A4Z2FV43_9TELE</name>
<dbReference type="EMBL" id="SRLO01000879">
    <property type="protein sequence ID" value="TNN44881.1"/>
    <property type="molecule type" value="Genomic_DNA"/>
</dbReference>
<proteinExistence type="predicted"/>
<dbReference type="Proteomes" id="UP000314294">
    <property type="component" value="Unassembled WGS sequence"/>
</dbReference>
<sequence>MPAYRPRVKVSRPDLLQRTQYDQDPHHSGVTEAIAGRCRSAVEGQTQSLQAEGTASGNSVKVMPRSLMARLTTKNSAGFRDDFFL</sequence>
<comment type="caution">
    <text evidence="1">The sequence shown here is derived from an EMBL/GenBank/DDBJ whole genome shotgun (WGS) entry which is preliminary data.</text>
</comment>
<reference evidence="1 2" key="1">
    <citation type="submission" date="2019-03" db="EMBL/GenBank/DDBJ databases">
        <title>First draft genome of Liparis tanakae, snailfish: a comprehensive survey of snailfish specific genes.</title>
        <authorList>
            <person name="Kim W."/>
            <person name="Song I."/>
            <person name="Jeong J.-H."/>
            <person name="Kim D."/>
            <person name="Kim S."/>
            <person name="Ryu S."/>
            <person name="Song J.Y."/>
            <person name="Lee S.K."/>
        </authorList>
    </citation>
    <scope>NUCLEOTIDE SEQUENCE [LARGE SCALE GENOMIC DNA]</scope>
    <source>
        <tissue evidence="1">Muscle</tissue>
    </source>
</reference>
<protein>
    <submittedName>
        <fullName evidence="1">Uncharacterized protein</fullName>
    </submittedName>
</protein>
<accession>A0A4Z2FV43</accession>